<dbReference type="PROSITE" id="PS51257">
    <property type="entry name" value="PROKAR_LIPOPROTEIN"/>
    <property type="match status" value="1"/>
</dbReference>
<evidence type="ECO:0000256" key="2">
    <source>
        <dbReference type="ARBA" id="ARBA00022448"/>
    </source>
</evidence>
<evidence type="ECO:0000259" key="9">
    <source>
        <dbReference type="Pfam" id="PF04138"/>
    </source>
</evidence>
<dbReference type="InterPro" id="IPR016480">
    <property type="entry name" value="Glc_translocase_bactprenl-link"/>
</dbReference>
<dbReference type="Proteomes" id="UP000471490">
    <property type="component" value="Unassembled WGS sequence"/>
</dbReference>
<evidence type="ECO:0000313" key="11">
    <source>
        <dbReference type="Proteomes" id="UP000471490"/>
    </source>
</evidence>
<dbReference type="GO" id="GO:0000271">
    <property type="term" value="P:polysaccharide biosynthetic process"/>
    <property type="evidence" value="ECO:0007669"/>
    <property type="project" value="InterPro"/>
</dbReference>
<feature type="domain" description="GtrA/DPMS transmembrane" evidence="9">
    <location>
        <begin position="7"/>
        <end position="116"/>
    </location>
</feature>
<dbReference type="PIRSF" id="PIRSF006298">
    <property type="entry name" value="GtrA_prd"/>
    <property type="match status" value="1"/>
</dbReference>
<dbReference type="InterPro" id="IPR007267">
    <property type="entry name" value="GtrA_DPMS_TM"/>
</dbReference>
<proteinExistence type="inferred from homology"/>
<comment type="function">
    <text evidence="6 7">Involved in O antigen modification. Involved in the translocation of bactoprenol-linked glucose across the cytoplasmic membrane.</text>
</comment>
<dbReference type="EMBL" id="VLTB01000212">
    <property type="protein sequence ID" value="NDR92113.1"/>
    <property type="molecule type" value="Genomic_DNA"/>
</dbReference>
<dbReference type="RefSeq" id="WP_032294209.1">
    <property type="nucleotide sequence ID" value="NZ_JAJGXX010000247.1"/>
</dbReference>
<dbReference type="PANTHER" id="PTHR38459">
    <property type="entry name" value="PROPHAGE BACTOPRENOL-LINKED GLUCOSE TRANSLOCASE HOMOLOG"/>
    <property type="match status" value="1"/>
</dbReference>
<evidence type="ECO:0000256" key="6">
    <source>
        <dbReference type="ARBA" id="ARBA00025595"/>
    </source>
</evidence>
<feature type="transmembrane region" description="Helical" evidence="8">
    <location>
        <begin position="91"/>
        <end position="110"/>
    </location>
</feature>
<feature type="transmembrane region" description="Helical" evidence="8">
    <location>
        <begin position="12"/>
        <end position="30"/>
    </location>
</feature>
<reference evidence="10 11" key="1">
    <citation type="journal article" date="2020" name="Int. J. Nanomedicine">
        <title>Consequences Of Long-Term Bacteria's Exposure To Silver Nanoformulations With Different PhysicoChemical Properties.</title>
        <authorList>
            <person name="Kedziora A."/>
            <person name="Wernecki M."/>
            <person name="Korzekwa K."/>
            <person name="Speruda M."/>
            <person name="Gerasymchuk Y."/>
            <person name="Lukowiak A."/>
            <person name="Bugla-Ploskonska G."/>
        </authorList>
    </citation>
    <scope>NUCLEOTIDE SEQUENCE [LARGE SCALE GENOMIC DNA]</scope>
    <source>
        <strain evidence="10 11">ATCC 11230</strain>
    </source>
</reference>
<keyword evidence="2 7" id="KW-0813">Transport</keyword>
<sequence>MLKLFSKYFTVGIFNTAIHWVVFAACFYALHTNQALANFVAFCVAVTFSFFANAKYTFKARATSGRYLLYLGFMGALSAATGWLADYCGLPALFTLIAFSAISLICGFFYSKFIVFRSEKA</sequence>
<feature type="transmembrane region" description="Helical" evidence="8">
    <location>
        <begin position="67"/>
        <end position="85"/>
    </location>
</feature>
<evidence type="ECO:0000256" key="3">
    <source>
        <dbReference type="ARBA" id="ARBA00022692"/>
    </source>
</evidence>
<dbReference type="InterPro" id="IPR051401">
    <property type="entry name" value="GtrA_CellWall_Glycosyl"/>
</dbReference>
<dbReference type="AlphaFoldDB" id="A0A6N9S902"/>
<evidence type="ECO:0000256" key="4">
    <source>
        <dbReference type="ARBA" id="ARBA00022989"/>
    </source>
</evidence>
<evidence type="ECO:0000256" key="8">
    <source>
        <dbReference type="SAM" id="Phobius"/>
    </source>
</evidence>
<keyword evidence="5 8" id="KW-0472">Membrane</keyword>
<gene>
    <name evidence="10" type="ORF">FPI65_12770</name>
</gene>
<dbReference type="PANTHER" id="PTHR38459:SF1">
    <property type="entry name" value="PROPHAGE BACTOPRENOL-LINKED GLUCOSE TRANSLOCASE HOMOLOG"/>
    <property type="match status" value="1"/>
</dbReference>
<comment type="caution">
    <text evidence="10">The sequence shown here is derived from an EMBL/GenBank/DDBJ whole genome shotgun (WGS) entry which is preliminary data.</text>
</comment>
<dbReference type="Pfam" id="PF04138">
    <property type="entry name" value="GtrA_DPMS_TM"/>
    <property type="match status" value="1"/>
</dbReference>
<feature type="transmembrane region" description="Helical" evidence="8">
    <location>
        <begin position="36"/>
        <end position="55"/>
    </location>
</feature>
<organism evidence="10 11">
    <name type="scientific">Escherichia coli</name>
    <dbReference type="NCBI Taxonomy" id="562"/>
    <lineage>
        <taxon>Bacteria</taxon>
        <taxon>Pseudomonadati</taxon>
        <taxon>Pseudomonadota</taxon>
        <taxon>Gammaproteobacteria</taxon>
        <taxon>Enterobacterales</taxon>
        <taxon>Enterobacteriaceae</taxon>
        <taxon>Escherichia</taxon>
    </lineage>
</organism>
<evidence type="ECO:0000313" key="10">
    <source>
        <dbReference type="EMBL" id="NDR92113.1"/>
    </source>
</evidence>
<comment type="similarity">
    <text evidence="7">Belongs to the gtrA family.</text>
</comment>
<evidence type="ECO:0000256" key="1">
    <source>
        <dbReference type="ARBA" id="ARBA00004141"/>
    </source>
</evidence>
<comment type="subcellular location">
    <subcellularLocation>
        <location evidence="1">Membrane</location>
        <topology evidence="1">Multi-pass membrane protein</topology>
    </subcellularLocation>
</comment>
<keyword evidence="4 8" id="KW-1133">Transmembrane helix</keyword>
<accession>A0A6N9S902</accession>
<dbReference type="GO" id="GO:0005886">
    <property type="term" value="C:plasma membrane"/>
    <property type="evidence" value="ECO:0007669"/>
    <property type="project" value="TreeGrafter"/>
</dbReference>
<evidence type="ECO:0000256" key="7">
    <source>
        <dbReference type="PIRNR" id="PIRNR006298"/>
    </source>
</evidence>
<evidence type="ECO:0000256" key="5">
    <source>
        <dbReference type="ARBA" id="ARBA00023136"/>
    </source>
</evidence>
<protein>
    <recommendedName>
        <fullName evidence="7">Bactoprenol-linked glucose translocase</fullName>
    </recommendedName>
</protein>
<keyword evidence="3 8" id="KW-0812">Transmembrane</keyword>
<name>A0A6N9S902_ECOLX</name>